<sequence>MSGSASVIHLVPPSQHFVDTRTTSLGPWVLGAFLDCILMGVIFCQTYTFFRTRTRSTATLQTYYYWLVLVVVTLSMLKTAQGIAVVWVQNVIDYANPDVARTLVATAWWQVSTPLMTGVIGATVQGFFCLRFFLLSRNWAFCIPILLAICLGLAGVSLSLASILANATKAKVTWLLVHLVGVFIADVMITGGTIYYLQKRNSGLDRTKNLINRMLRLVFEGAIPPAVFATTDLIMTQTLGDKLLWHLFVNMALGKAYVVSLMFTLNQINEYRLREQGSQDAYSSERQGRSGTRRQHMELANRAGAKTDQIFVQTQISTHVSPSTFSPTRVVSKPASFLLQDVDDDTKAKDADYIRSEFREQDELGSDGIASVDKTPYAQ</sequence>
<dbReference type="PANTHER" id="PTHR40465">
    <property type="entry name" value="CHROMOSOME 1, WHOLE GENOME SHOTGUN SEQUENCE"/>
    <property type="match status" value="1"/>
</dbReference>
<organism evidence="4 5">
    <name type="scientific">Mycena citricolor</name>
    <dbReference type="NCBI Taxonomy" id="2018698"/>
    <lineage>
        <taxon>Eukaryota</taxon>
        <taxon>Fungi</taxon>
        <taxon>Dikarya</taxon>
        <taxon>Basidiomycota</taxon>
        <taxon>Agaricomycotina</taxon>
        <taxon>Agaricomycetes</taxon>
        <taxon>Agaricomycetidae</taxon>
        <taxon>Agaricales</taxon>
        <taxon>Marasmiineae</taxon>
        <taxon>Mycenaceae</taxon>
        <taxon>Mycena</taxon>
    </lineage>
</organism>
<feature type="region of interest" description="Disordered" evidence="1">
    <location>
        <begin position="359"/>
        <end position="379"/>
    </location>
</feature>
<evidence type="ECO:0000259" key="3">
    <source>
        <dbReference type="Pfam" id="PF20152"/>
    </source>
</evidence>
<protein>
    <recommendedName>
        <fullName evidence="3">DUF6534 domain-containing protein</fullName>
    </recommendedName>
</protein>
<dbReference type="PANTHER" id="PTHR40465:SF1">
    <property type="entry name" value="DUF6534 DOMAIN-CONTAINING PROTEIN"/>
    <property type="match status" value="1"/>
</dbReference>
<feature type="transmembrane region" description="Helical" evidence="2">
    <location>
        <begin position="62"/>
        <end position="87"/>
    </location>
</feature>
<evidence type="ECO:0000256" key="1">
    <source>
        <dbReference type="SAM" id="MobiDB-lite"/>
    </source>
</evidence>
<feature type="transmembrane region" description="Helical" evidence="2">
    <location>
        <begin position="107"/>
        <end position="134"/>
    </location>
</feature>
<feature type="transmembrane region" description="Helical" evidence="2">
    <location>
        <begin position="28"/>
        <end position="50"/>
    </location>
</feature>
<dbReference type="Proteomes" id="UP001295794">
    <property type="component" value="Unassembled WGS sequence"/>
</dbReference>
<dbReference type="InterPro" id="IPR045339">
    <property type="entry name" value="DUF6534"/>
</dbReference>
<dbReference type="AlphaFoldDB" id="A0AAD2HZ41"/>
<reference evidence="4" key="1">
    <citation type="submission" date="2023-11" db="EMBL/GenBank/DDBJ databases">
        <authorList>
            <person name="De Vega J J."/>
            <person name="De Vega J J."/>
        </authorList>
    </citation>
    <scope>NUCLEOTIDE SEQUENCE</scope>
</reference>
<feature type="transmembrane region" description="Helical" evidence="2">
    <location>
        <begin position="243"/>
        <end position="265"/>
    </location>
</feature>
<feature type="transmembrane region" description="Helical" evidence="2">
    <location>
        <begin position="217"/>
        <end position="237"/>
    </location>
</feature>
<keyword evidence="2" id="KW-0812">Transmembrane</keyword>
<keyword evidence="2" id="KW-0472">Membrane</keyword>
<keyword evidence="5" id="KW-1185">Reference proteome</keyword>
<accession>A0AAD2HZ41</accession>
<dbReference type="Pfam" id="PF20152">
    <property type="entry name" value="DUF6534"/>
    <property type="match status" value="1"/>
</dbReference>
<name>A0AAD2HZ41_9AGAR</name>
<feature type="transmembrane region" description="Helical" evidence="2">
    <location>
        <begin position="141"/>
        <end position="163"/>
    </location>
</feature>
<evidence type="ECO:0000256" key="2">
    <source>
        <dbReference type="SAM" id="Phobius"/>
    </source>
</evidence>
<feature type="domain" description="DUF6534" evidence="3">
    <location>
        <begin position="183"/>
        <end position="266"/>
    </location>
</feature>
<keyword evidence="2" id="KW-1133">Transmembrane helix</keyword>
<evidence type="ECO:0000313" key="5">
    <source>
        <dbReference type="Proteomes" id="UP001295794"/>
    </source>
</evidence>
<feature type="transmembrane region" description="Helical" evidence="2">
    <location>
        <begin position="175"/>
        <end position="197"/>
    </location>
</feature>
<dbReference type="EMBL" id="CAVNYO010000480">
    <property type="protein sequence ID" value="CAK5284445.1"/>
    <property type="molecule type" value="Genomic_DNA"/>
</dbReference>
<proteinExistence type="predicted"/>
<gene>
    <name evidence="4" type="ORF">MYCIT1_LOCUS37697</name>
</gene>
<comment type="caution">
    <text evidence="4">The sequence shown here is derived from an EMBL/GenBank/DDBJ whole genome shotgun (WGS) entry which is preliminary data.</text>
</comment>
<evidence type="ECO:0000313" key="4">
    <source>
        <dbReference type="EMBL" id="CAK5284445.1"/>
    </source>
</evidence>